<dbReference type="InterPro" id="IPR018052">
    <property type="entry name" value="Ald1_epimerase_CS"/>
</dbReference>
<evidence type="ECO:0000256" key="10">
    <source>
        <dbReference type="PIRSR" id="PIRSR005096-2"/>
    </source>
</evidence>
<name>A0A9D1REX3_9FIRM</name>
<dbReference type="Gene3D" id="2.70.98.10">
    <property type="match status" value="1"/>
</dbReference>
<evidence type="ECO:0000256" key="5">
    <source>
        <dbReference type="ARBA" id="ARBA00014165"/>
    </source>
</evidence>
<dbReference type="PROSITE" id="PS00545">
    <property type="entry name" value="ALDOSE_1_EPIMERASE"/>
    <property type="match status" value="1"/>
</dbReference>
<dbReference type="EMBL" id="DXGE01000037">
    <property type="protein sequence ID" value="HIW86629.1"/>
    <property type="molecule type" value="Genomic_DNA"/>
</dbReference>
<keyword evidence="7 8" id="KW-0119">Carbohydrate metabolism</keyword>
<evidence type="ECO:0000256" key="1">
    <source>
        <dbReference type="ARBA" id="ARBA00001614"/>
    </source>
</evidence>
<dbReference type="Proteomes" id="UP000824205">
    <property type="component" value="Unassembled WGS sequence"/>
</dbReference>
<evidence type="ECO:0000256" key="2">
    <source>
        <dbReference type="ARBA" id="ARBA00005028"/>
    </source>
</evidence>
<dbReference type="PANTHER" id="PTHR10091:SF0">
    <property type="entry name" value="GALACTOSE MUTAROTASE"/>
    <property type="match status" value="1"/>
</dbReference>
<dbReference type="GO" id="GO:0030246">
    <property type="term" value="F:carbohydrate binding"/>
    <property type="evidence" value="ECO:0007669"/>
    <property type="project" value="InterPro"/>
</dbReference>
<evidence type="ECO:0000256" key="4">
    <source>
        <dbReference type="ARBA" id="ARBA00013185"/>
    </source>
</evidence>
<dbReference type="InterPro" id="IPR011013">
    <property type="entry name" value="Gal_mutarotase_sf_dom"/>
</dbReference>
<evidence type="ECO:0000256" key="8">
    <source>
        <dbReference type="PIRNR" id="PIRNR005096"/>
    </source>
</evidence>
<comment type="similarity">
    <text evidence="3 8">Belongs to the aldose epimerase family.</text>
</comment>
<feature type="binding site" evidence="11">
    <location>
        <begin position="176"/>
        <end position="178"/>
    </location>
    <ligand>
        <name>beta-D-galactose</name>
        <dbReference type="ChEBI" id="CHEBI:27667"/>
    </ligand>
</feature>
<evidence type="ECO:0000256" key="9">
    <source>
        <dbReference type="PIRSR" id="PIRSR005096-1"/>
    </source>
</evidence>
<feature type="active site" description="Proton acceptor" evidence="9">
    <location>
        <position position="314"/>
    </location>
</feature>
<dbReference type="SUPFAM" id="SSF74650">
    <property type="entry name" value="Galactose mutarotase-like"/>
    <property type="match status" value="1"/>
</dbReference>
<sequence length="350" mass="38960">MSITKTFFGTVDGADVELYTITNKNGANVSIQTLGAGIQALNVPDRNGELGDVVLGFDKPEYYVDPDLGYQGLIVGRVANRIRDARFVMDGKEYRTPNNQGTWTLHGGGRFSFSVWEVEETTEDSVTLVKFSPDMEDGFPGNFTMKVKYTFTDDNTLRIEYSVLSDKKTVANPTNHAYFNLNAKPGTTIEDHYLKINADQFTETDSDQLTTGVLGGLKGTMLDFSDMHKIGDRIDEPFAPVIDGIGYDNNYCLRNKPGEFAEAAVLYDEESGRKMTVWTDLPGIQLYCGGWLAKDGNPGKANGAVTYRRGVALETQFYPDSVNRPDTFPFTYVEPNKAFKTVTEFRFTTK</sequence>
<dbReference type="GO" id="GO:0004034">
    <property type="term" value="F:aldose 1-epimerase activity"/>
    <property type="evidence" value="ECO:0007669"/>
    <property type="project" value="UniProtKB-EC"/>
</dbReference>
<evidence type="ECO:0000256" key="3">
    <source>
        <dbReference type="ARBA" id="ARBA00006206"/>
    </source>
</evidence>
<comment type="catalytic activity">
    <reaction evidence="1 8">
        <text>alpha-D-glucose = beta-D-glucose</text>
        <dbReference type="Rhea" id="RHEA:10264"/>
        <dbReference type="ChEBI" id="CHEBI:15903"/>
        <dbReference type="ChEBI" id="CHEBI:17925"/>
        <dbReference type="EC" id="5.1.3.3"/>
    </reaction>
</comment>
<dbReference type="InterPro" id="IPR008183">
    <property type="entry name" value="Aldose_1/G6P_1-epimerase"/>
</dbReference>
<protein>
    <recommendedName>
        <fullName evidence="5 8">Aldose 1-epimerase</fullName>
        <ecNumber evidence="4 8">5.1.3.3</ecNumber>
    </recommendedName>
</protein>
<feature type="binding site" evidence="11">
    <location>
        <begin position="80"/>
        <end position="81"/>
    </location>
    <ligand>
        <name>beta-D-galactose</name>
        <dbReference type="ChEBI" id="CHEBI:27667"/>
    </ligand>
</feature>
<dbReference type="GO" id="GO:0005737">
    <property type="term" value="C:cytoplasm"/>
    <property type="evidence" value="ECO:0007669"/>
    <property type="project" value="TreeGrafter"/>
</dbReference>
<dbReference type="NCBIfam" id="NF008277">
    <property type="entry name" value="PRK11055.1"/>
    <property type="match status" value="1"/>
</dbReference>
<accession>A0A9D1REX3</accession>
<reference evidence="12" key="2">
    <citation type="submission" date="2021-04" db="EMBL/GenBank/DDBJ databases">
        <authorList>
            <person name="Gilroy R."/>
        </authorList>
    </citation>
    <scope>NUCLEOTIDE SEQUENCE</scope>
    <source>
        <strain evidence="12">421</strain>
    </source>
</reference>
<gene>
    <name evidence="12" type="ORF">IAA48_09065</name>
</gene>
<dbReference type="PIRSF" id="PIRSF005096">
    <property type="entry name" value="GALM"/>
    <property type="match status" value="1"/>
</dbReference>
<dbReference type="CDD" id="cd09019">
    <property type="entry name" value="galactose_mutarotase_like"/>
    <property type="match status" value="1"/>
</dbReference>
<evidence type="ECO:0000256" key="7">
    <source>
        <dbReference type="ARBA" id="ARBA00023277"/>
    </source>
</evidence>
<feature type="binding site" evidence="10">
    <location>
        <position position="248"/>
    </location>
    <ligand>
        <name>beta-D-galactose</name>
        <dbReference type="ChEBI" id="CHEBI:27667"/>
    </ligand>
</feature>
<proteinExistence type="inferred from homology"/>
<dbReference type="GO" id="GO:0006006">
    <property type="term" value="P:glucose metabolic process"/>
    <property type="evidence" value="ECO:0007669"/>
    <property type="project" value="TreeGrafter"/>
</dbReference>
<evidence type="ECO:0000256" key="6">
    <source>
        <dbReference type="ARBA" id="ARBA00023235"/>
    </source>
</evidence>
<dbReference type="InterPro" id="IPR015443">
    <property type="entry name" value="Aldose_1-epimerase"/>
</dbReference>
<feature type="active site" description="Proton donor" evidence="9">
    <location>
        <position position="176"/>
    </location>
</feature>
<dbReference type="PANTHER" id="PTHR10091">
    <property type="entry name" value="ALDOSE-1-EPIMERASE"/>
    <property type="match status" value="1"/>
</dbReference>
<reference evidence="12" key="1">
    <citation type="journal article" date="2021" name="PeerJ">
        <title>Extensive microbial diversity within the chicken gut microbiome revealed by metagenomics and culture.</title>
        <authorList>
            <person name="Gilroy R."/>
            <person name="Ravi A."/>
            <person name="Getino M."/>
            <person name="Pursley I."/>
            <person name="Horton D.L."/>
            <person name="Alikhan N.F."/>
            <person name="Baker D."/>
            <person name="Gharbi K."/>
            <person name="Hall N."/>
            <person name="Watson M."/>
            <person name="Adriaenssens E.M."/>
            <person name="Foster-Nyarko E."/>
            <person name="Jarju S."/>
            <person name="Secka A."/>
            <person name="Antonio M."/>
            <person name="Oren A."/>
            <person name="Chaudhuri R.R."/>
            <person name="La Ragione R."/>
            <person name="Hildebrand F."/>
            <person name="Pallen M.J."/>
        </authorList>
    </citation>
    <scope>NUCLEOTIDE SEQUENCE</scope>
    <source>
        <strain evidence="12">421</strain>
    </source>
</reference>
<dbReference type="InterPro" id="IPR014718">
    <property type="entry name" value="GH-type_carb-bd"/>
</dbReference>
<organism evidence="12 13">
    <name type="scientific">Candidatus Eubacterium faecipullorum</name>
    <dbReference type="NCBI Taxonomy" id="2838571"/>
    <lineage>
        <taxon>Bacteria</taxon>
        <taxon>Bacillati</taxon>
        <taxon>Bacillota</taxon>
        <taxon>Clostridia</taxon>
        <taxon>Eubacteriales</taxon>
        <taxon>Eubacteriaceae</taxon>
        <taxon>Eubacterium</taxon>
    </lineage>
</organism>
<dbReference type="Pfam" id="PF01263">
    <property type="entry name" value="Aldose_epim"/>
    <property type="match status" value="1"/>
</dbReference>
<dbReference type="AlphaFoldDB" id="A0A9D1REX3"/>
<comment type="caution">
    <text evidence="12">The sequence shown here is derived from an EMBL/GenBank/DDBJ whole genome shotgun (WGS) entry which is preliminary data.</text>
</comment>
<evidence type="ECO:0000256" key="11">
    <source>
        <dbReference type="PIRSR" id="PIRSR005096-3"/>
    </source>
</evidence>
<dbReference type="InterPro" id="IPR047215">
    <property type="entry name" value="Galactose_mutarotase-like"/>
</dbReference>
<evidence type="ECO:0000313" key="13">
    <source>
        <dbReference type="Proteomes" id="UP000824205"/>
    </source>
</evidence>
<comment type="pathway">
    <text evidence="2 8">Carbohydrate metabolism; hexose metabolism.</text>
</comment>
<dbReference type="GO" id="GO:0033499">
    <property type="term" value="P:galactose catabolic process via UDP-galactose, Leloir pathway"/>
    <property type="evidence" value="ECO:0007669"/>
    <property type="project" value="TreeGrafter"/>
</dbReference>
<keyword evidence="6 8" id="KW-0413">Isomerase</keyword>
<evidence type="ECO:0000313" key="12">
    <source>
        <dbReference type="EMBL" id="HIW86629.1"/>
    </source>
</evidence>
<dbReference type="EC" id="5.1.3.3" evidence="4 8"/>